<evidence type="ECO:0000313" key="1">
    <source>
        <dbReference type="EMBL" id="TXG72340.1"/>
    </source>
</evidence>
<dbReference type="EMBL" id="VAHF01000001">
    <property type="protein sequence ID" value="TXG72340.1"/>
    <property type="molecule type" value="Genomic_DNA"/>
</dbReference>
<accession>A0A5C7ISN2</accession>
<organism evidence="1 2">
    <name type="scientific">Acer yangbiense</name>
    <dbReference type="NCBI Taxonomy" id="1000413"/>
    <lineage>
        <taxon>Eukaryota</taxon>
        <taxon>Viridiplantae</taxon>
        <taxon>Streptophyta</taxon>
        <taxon>Embryophyta</taxon>
        <taxon>Tracheophyta</taxon>
        <taxon>Spermatophyta</taxon>
        <taxon>Magnoliopsida</taxon>
        <taxon>eudicotyledons</taxon>
        <taxon>Gunneridae</taxon>
        <taxon>Pentapetalae</taxon>
        <taxon>rosids</taxon>
        <taxon>malvids</taxon>
        <taxon>Sapindales</taxon>
        <taxon>Sapindaceae</taxon>
        <taxon>Hippocastanoideae</taxon>
        <taxon>Acereae</taxon>
        <taxon>Acer</taxon>
    </lineage>
</organism>
<dbReference type="Proteomes" id="UP000323000">
    <property type="component" value="Chromosome 1"/>
</dbReference>
<comment type="caution">
    <text evidence="1">The sequence shown here is derived from an EMBL/GenBank/DDBJ whole genome shotgun (WGS) entry which is preliminary data.</text>
</comment>
<sequence>MTNILGYLLLLAIINKYHNFAIIREKFKNKLGAWRGSLFSIGGKEVHLKVVIQDGVLALAPLFDRVFSNLWLPQPQSFKHVAPLAVDANLVVKDLLLPNGEGWDLRAVSHHFSVVDKETVNCGYCLELVTVLDFAKELFLEFKSLQADIMVSSPSKTHVSSKWCPPVLDCFKFNVDVAFGLESSVEVGAVLRDCSVCVRACFALLRTSFFLAEIGELLAIRESVLLV</sequence>
<evidence type="ECO:0000313" key="2">
    <source>
        <dbReference type="Proteomes" id="UP000323000"/>
    </source>
</evidence>
<keyword evidence="2" id="KW-1185">Reference proteome</keyword>
<proteinExistence type="predicted"/>
<gene>
    <name evidence="1" type="ORF">EZV62_000919</name>
</gene>
<reference evidence="2" key="1">
    <citation type="journal article" date="2019" name="Gigascience">
        <title>De novo genome assembly of the endangered Acer yangbiense, a plant species with extremely small populations endemic to Yunnan Province, China.</title>
        <authorList>
            <person name="Yang J."/>
            <person name="Wariss H.M."/>
            <person name="Tao L."/>
            <person name="Zhang R."/>
            <person name="Yun Q."/>
            <person name="Hollingsworth P."/>
            <person name="Dao Z."/>
            <person name="Luo G."/>
            <person name="Guo H."/>
            <person name="Ma Y."/>
            <person name="Sun W."/>
        </authorList>
    </citation>
    <scope>NUCLEOTIDE SEQUENCE [LARGE SCALE GENOMIC DNA]</scope>
    <source>
        <strain evidence="2">cv. Malutang</strain>
    </source>
</reference>
<protein>
    <submittedName>
        <fullName evidence="1">Uncharacterized protein</fullName>
    </submittedName>
</protein>
<dbReference type="AlphaFoldDB" id="A0A5C7ISN2"/>
<name>A0A5C7ISN2_9ROSI</name>